<keyword evidence="2" id="KW-0732">Signal</keyword>
<dbReference type="AlphaFoldDB" id="A0A916ZS04"/>
<evidence type="ECO:0008006" key="5">
    <source>
        <dbReference type="Google" id="ProtNLM"/>
    </source>
</evidence>
<name>A0A916ZS04_9SPHN</name>
<dbReference type="EMBL" id="BMJM01000005">
    <property type="protein sequence ID" value="GGE11113.1"/>
    <property type="molecule type" value="Genomic_DNA"/>
</dbReference>
<accession>A0A916ZS04</accession>
<evidence type="ECO:0000256" key="1">
    <source>
        <dbReference type="SAM" id="MobiDB-lite"/>
    </source>
</evidence>
<feature type="chain" id="PRO_5037747061" description="Curlin" evidence="2">
    <location>
        <begin position="22"/>
        <end position="100"/>
    </location>
</feature>
<sequence length="100" mass="10322">MNNSNLLLLVLASALPAPVMAGTDPQFGITVSNNIAIQAVDMNPQYAGVSMAGGNGQRSVDAHRRYLSGNVKTLMKVDGKAEVGGQGGGQEVQTLQPQGK</sequence>
<keyword evidence="4" id="KW-1185">Reference proteome</keyword>
<reference evidence="3" key="2">
    <citation type="submission" date="2020-09" db="EMBL/GenBank/DDBJ databases">
        <authorList>
            <person name="Sun Q."/>
            <person name="Zhou Y."/>
        </authorList>
    </citation>
    <scope>NUCLEOTIDE SEQUENCE</scope>
    <source>
        <strain evidence="3">CGMCC 1.15519</strain>
    </source>
</reference>
<comment type="caution">
    <text evidence="3">The sequence shown here is derived from an EMBL/GenBank/DDBJ whole genome shotgun (WGS) entry which is preliminary data.</text>
</comment>
<feature type="region of interest" description="Disordered" evidence="1">
    <location>
        <begin position="80"/>
        <end position="100"/>
    </location>
</feature>
<evidence type="ECO:0000313" key="3">
    <source>
        <dbReference type="EMBL" id="GGE11113.1"/>
    </source>
</evidence>
<feature type="signal peptide" evidence="2">
    <location>
        <begin position="1"/>
        <end position="21"/>
    </location>
</feature>
<dbReference type="RefSeq" id="WP_188762507.1">
    <property type="nucleotide sequence ID" value="NZ_BMJM01000005.1"/>
</dbReference>
<reference evidence="3" key="1">
    <citation type="journal article" date="2014" name="Int. J. Syst. Evol. Microbiol.">
        <title>Complete genome sequence of Corynebacterium casei LMG S-19264T (=DSM 44701T), isolated from a smear-ripened cheese.</title>
        <authorList>
            <consortium name="US DOE Joint Genome Institute (JGI-PGF)"/>
            <person name="Walter F."/>
            <person name="Albersmeier A."/>
            <person name="Kalinowski J."/>
            <person name="Ruckert C."/>
        </authorList>
    </citation>
    <scope>NUCLEOTIDE SEQUENCE</scope>
    <source>
        <strain evidence="3">CGMCC 1.15519</strain>
    </source>
</reference>
<dbReference type="Proteomes" id="UP000635071">
    <property type="component" value="Unassembled WGS sequence"/>
</dbReference>
<organism evidence="3 4">
    <name type="scientific">Sandarakinorhabdus glacialis</name>
    <dbReference type="NCBI Taxonomy" id="1614636"/>
    <lineage>
        <taxon>Bacteria</taxon>
        <taxon>Pseudomonadati</taxon>
        <taxon>Pseudomonadota</taxon>
        <taxon>Alphaproteobacteria</taxon>
        <taxon>Sphingomonadales</taxon>
        <taxon>Sphingosinicellaceae</taxon>
        <taxon>Sandarakinorhabdus</taxon>
    </lineage>
</organism>
<gene>
    <name evidence="3" type="ORF">GCM10011529_16870</name>
</gene>
<protein>
    <recommendedName>
        <fullName evidence="5">Curlin</fullName>
    </recommendedName>
</protein>
<evidence type="ECO:0000313" key="4">
    <source>
        <dbReference type="Proteomes" id="UP000635071"/>
    </source>
</evidence>
<proteinExistence type="predicted"/>
<evidence type="ECO:0000256" key="2">
    <source>
        <dbReference type="SAM" id="SignalP"/>
    </source>
</evidence>